<name>X0SIG0_9ZZZZ</name>
<protein>
    <submittedName>
        <fullName evidence="1">Uncharacterized protein</fullName>
    </submittedName>
</protein>
<comment type="caution">
    <text evidence="1">The sequence shown here is derived from an EMBL/GenBank/DDBJ whole genome shotgun (WGS) entry which is preliminary data.</text>
</comment>
<dbReference type="EMBL" id="BARS01007278">
    <property type="protein sequence ID" value="GAF80843.1"/>
    <property type="molecule type" value="Genomic_DNA"/>
</dbReference>
<proteinExistence type="predicted"/>
<evidence type="ECO:0000313" key="1">
    <source>
        <dbReference type="EMBL" id="GAF80843.1"/>
    </source>
</evidence>
<dbReference type="AlphaFoldDB" id="X0SIG0"/>
<organism evidence="1">
    <name type="scientific">marine sediment metagenome</name>
    <dbReference type="NCBI Taxonomy" id="412755"/>
    <lineage>
        <taxon>unclassified sequences</taxon>
        <taxon>metagenomes</taxon>
        <taxon>ecological metagenomes</taxon>
    </lineage>
</organism>
<accession>X0SIG0</accession>
<sequence length="83" mass="8943">MKFTEEYKRLMEDCGGMAPDGGSTPGGAMSDADYVDSSVNTPSAANAIYVIVKTDSGETKEFKKKEDLDAFLADNPGWKKKGK</sequence>
<gene>
    <name evidence="1" type="ORF">S01H1_14033</name>
</gene>
<reference evidence="1" key="1">
    <citation type="journal article" date="2014" name="Front. Microbiol.">
        <title>High frequency of phylogenetically diverse reductive dehalogenase-homologous genes in deep subseafloor sedimentary metagenomes.</title>
        <authorList>
            <person name="Kawai M."/>
            <person name="Futagami T."/>
            <person name="Toyoda A."/>
            <person name="Takaki Y."/>
            <person name="Nishi S."/>
            <person name="Hori S."/>
            <person name="Arai W."/>
            <person name="Tsubouchi T."/>
            <person name="Morono Y."/>
            <person name="Uchiyama I."/>
            <person name="Ito T."/>
            <person name="Fujiyama A."/>
            <person name="Inagaki F."/>
            <person name="Takami H."/>
        </authorList>
    </citation>
    <scope>NUCLEOTIDE SEQUENCE</scope>
    <source>
        <strain evidence="1">Expedition CK06-06</strain>
    </source>
</reference>